<accession>A0A5J5GD17</accession>
<dbReference type="InterPro" id="IPR036582">
    <property type="entry name" value="Mao_N_sf"/>
</dbReference>
<evidence type="ECO:0000313" key="3">
    <source>
        <dbReference type="Proteomes" id="UP000367750"/>
    </source>
</evidence>
<organism evidence="2 3">
    <name type="scientific">Paenibacillus spiritus</name>
    <dbReference type="NCBI Taxonomy" id="2496557"/>
    <lineage>
        <taxon>Bacteria</taxon>
        <taxon>Bacillati</taxon>
        <taxon>Bacillota</taxon>
        <taxon>Bacilli</taxon>
        <taxon>Bacillales</taxon>
        <taxon>Paenibacillaceae</taxon>
        <taxon>Paenibacillus</taxon>
    </lineage>
</organism>
<reference evidence="2 3" key="1">
    <citation type="submission" date="2019-09" db="EMBL/GenBank/DDBJ databases">
        <title>Bacillus ochoae sp. nov., Paenibacillus whitsoniae sp. nov., Paenibacillus spiritus sp. nov. Isolated from the Mars Exploration Rover during spacecraft assembly.</title>
        <authorList>
            <person name="Seuylemezian A."/>
            <person name="Vaishampayan P."/>
        </authorList>
    </citation>
    <scope>NUCLEOTIDE SEQUENCE [LARGE SCALE GENOMIC DNA]</scope>
    <source>
        <strain evidence="2 3">MER_111</strain>
    </source>
</reference>
<dbReference type="Gene3D" id="3.30.457.10">
    <property type="entry name" value="Copper amine oxidase-like, N-terminal domain"/>
    <property type="match status" value="1"/>
</dbReference>
<dbReference type="RefSeq" id="WP_150457541.1">
    <property type="nucleotide sequence ID" value="NZ_VYKK01000007.1"/>
</dbReference>
<keyword evidence="3" id="KW-1185">Reference proteome</keyword>
<protein>
    <submittedName>
        <fullName evidence="2">Copper amine oxidase N-terminal domain-containing protein</fullName>
    </submittedName>
</protein>
<evidence type="ECO:0000259" key="1">
    <source>
        <dbReference type="Pfam" id="PF07833"/>
    </source>
</evidence>
<proteinExistence type="predicted"/>
<comment type="caution">
    <text evidence="2">The sequence shown here is derived from an EMBL/GenBank/DDBJ whole genome shotgun (WGS) entry which is preliminary data.</text>
</comment>
<dbReference type="Pfam" id="PF07833">
    <property type="entry name" value="Cu_amine_oxidN1"/>
    <property type="match status" value="1"/>
</dbReference>
<dbReference type="OrthoDB" id="38457at2"/>
<sequence>MKHGKRWGVAVWVLIAVIWGGMAAGRPAEAAAGQQVTVLVNEHPVSLPGDPMVVKGVTLVPFRALFEALGFKVEYRQEDSAILGSRGDLNLTLQIGSGTALINGEQKPLLAAPILKDGSAWIPLRFVAEATGKSVMRVGNVIYIRNLSYIRPYWNEEGSSSPKAYTDGTHIADYIGEDAAGNLYVYYKERSGQKDQLYVSVAQGKNWTVRDRKVALLPKAEELSVRTEWVQGNRYLVRDAAGLRCLELLPDGSVGRDYYLDKTPAGKTSGSAESVRPLYWADGGRGVIYQQEARTLLYRFDDPAKPVAINRPLTGGELWSFDPASGFLLKAAQDRIDVYDSEGRPTYGQDGKPNTLRIQVAENGTIKHILYDNGTLYYAVQVRTSASDYIRIEAVRLKLQKQTTYVQAEMSQDYKYRMSFTIANNWSSLADVIGKQIHIYCNTLYDAESFLEIGVMEMD</sequence>
<dbReference type="AlphaFoldDB" id="A0A5J5GD17"/>
<name>A0A5J5GD17_9BACL</name>
<dbReference type="Proteomes" id="UP000367750">
    <property type="component" value="Unassembled WGS sequence"/>
</dbReference>
<evidence type="ECO:0000313" key="2">
    <source>
        <dbReference type="EMBL" id="KAA9005840.1"/>
    </source>
</evidence>
<gene>
    <name evidence="2" type="ORF">F4V43_07110</name>
</gene>
<dbReference type="EMBL" id="VYKK01000007">
    <property type="protein sequence ID" value="KAA9005840.1"/>
    <property type="molecule type" value="Genomic_DNA"/>
</dbReference>
<feature type="domain" description="Copper amine oxidase-like N-terminal" evidence="1">
    <location>
        <begin position="40"/>
        <end position="135"/>
    </location>
</feature>
<dbReference type="InterPro" id="IPR012854">
    <property type="entry name" value="Cu_amine_oxidase-like_N"/>
</dbReference>
<dbReference type="SUPFAM" id="SSF55383">
    <property type="entry name" value="Copper amine oxidase, domain N"/>
    <property type="match status" value="1"/>
</dbReference>